<dbReference type="InterPro" id="IPR000182">
    <property type="entry name" value="GNAT_dom"/>
</dbReference>
<dbReference type="Proteomes" id="UP000184731">
    <property type="component" value="Chromosome"/>
</dbReference>
<dbReference type="GO" id="GO:0016747">
    <property type="term" value="F:acyltransferase activity, transferring groups other than amino-acyl groups"/>
    <property type="evidence" value="ECO:0007669"/>
    <property type="project" value="InterPro"/>
</dbReference>
<organism evidence="2 3">
    <name type="scientific">Silvanigrella aquatica</name>
    <dbReference type="NCBI Taxonomy" id="1915309"/>
    <lineage>
        <taxon>Bacteria</taxon>
        <taxon>Pseudomonadati</taxon>
        <taxon>Bdellovibrionota</taxon>
        <taxon>Oligoflexia</taxon>
        <taxon>Silvanigrellales</taxon>
        <taxon>Silvanigrellaceae</taxon>
        <taxon>Silvanigrella</taxon>
    </lineage>
</organism>
<evidence type="ECO:0000313" key="3">
    <source>
        <dbReference type="Proteomes" id="UP000184731"/>
    </source>
</evidence>
<dbReference type="SUPFAM" id="SSF55729">
    <property type="entry name" value="Acyl-CoA N-acyltransferases (Nat)"/>
    <property type="match status" value="1"/>
</dbReference>
<reference evidence="2 3" key="1">
    <citation type="submission" date="2016-10" db="EMBL/GenBank/DDBJ databases">
        <title>Silvanigrella aquatica sp. nov., isolated from a freshwater lake located in the Black Forest, Germany, description of Silvanigrellaceae fam. nov., Silvanigrellales ord. nov., reclassification of the order Bdellovibrionales in the class Oligoflexia, reclassification of the families Bacteriovoracaceae and Halobacteriovoraceae in the new order Bacteriovoracales ord. nov., and reclassification of the family Pseudobacteriovoracaceae in the order Oligoflexiales.</title>
        <authorList>
            <person name="Hahn M.W."/>
            <person name="Schmidt J."/>
            <person name="Koll U."/>
            <person name="Rohde M."/>
            <person name="Verbag S."/>
            <person name="Pitt A."/>
            <person name="Nakai R."/>
            <person name="Naganuma T."/>
            <person name="Lang E."/>
        </authorList>
    </citation>
    <scope>NUCLEOTIDE SEQUENCE [LARGE SCALE GENOMIC DNA]</scope>
    <source>
        <strain evidence="2 3">MWH-Nonnen-W8red</strain>
    </source>
</reference>
<dbReference type="CDD" id="cd04301">
    <property type="entry name" value="NAT_SF"/>
    <property type="match status" value="1"/>
</dbReference>
<keyword evidence="3" id="KW-1185">Reference proteome</keyword>
<dbReference type="InterPro" id="IPR016181">
    <property type="entry name" value="Acyl_CoA_acyltransferase"/>
</dbReference>
<feature type="domain" description="N-acetyltransferase" evidence="1">
    <location>
        <begin position="1"/>
        <end position="140"/>
    </location>
</feature>
<dbReference type="AlphaFoldDB" id="A0A1L4CX74"/>
<sequence length="140" mass="16290">MFRISSADVFCASKNLIKSFCDDALIQNQRDCFSSFFIYINSGVLVGYLNVQIVFDIVEIDYIYVDNNFKRQGISNKLFSLFQDVCQHSDFPRISKFILEVSDKNIPALSLYKKFNFKEISIRKSYYKNGDDAVIMEKIL</sequence>
<protein>
    <recommendedName>
        <fullName evidence="1">N-acetyltransferase domain-containing protein</fullName>
    </recommendedName>
</protein>
<dbReference type="EMBL" id="CP017834">
    <property type="protein sequence ID" value="APJ02550.1"/>
    <property type="molecule type" value="Genomic_DNA"/>
</dbReference>
<gene>
    <name evidence="2" type="ORF">AXG55_00815</name>
</gene>
<evidence type="ECO:0000313" key="2">
    <source>
        <dbReference type="EMBL" id="APJ02550.1"/>
    </source>
</evidence>
<proteinExistence type="predicted"/>
<dbReference type="Pfam" id="PF00583">
    <property type="entry name" value="Acetyltransf_1"/>
    <property type="match status" value="1"/>
</dbReference>
<dbReference type="STRING" id="1915309.AXG55_00815"/>
<name>A0A1L4CX74_9BACT</name>
<dbReference type="KEGG" id="saqi:AXG55_00815"/>
<dbReference type="RefSeq" id="WP_148696259.1">
    <property type="nucleotide sequence ID" value="NZ_CP017834.1"/>
</dbReference>
<dbReference type="Gene3D" id="3.40.630.30">
    <property type="match status" value="1"/>
</dbReference>
<dbReference type="PROSITE" id="PS51186">
    <property type="entry name" value="GNAT"/>
    <property type="match status" value="1"/>
</dbReference>
<dbReference type="OrthoDB" id="5293656at2"/>
<evidence type="ECO:0000259" key="1">
    <source>
        <dbReference type="PROSITE" id="PS51186"/>
    </source>
</evidence>
<accession>A0A1L4CX74</accession>